<organism evidence="8 9">
    <name type="scientific">Alicyclobacillus cellulosilyticus</name>
    <dbReference type="NCBI Taxonomy" id="1003997"/>
    <lineage>
        <taxon>Bacteria</taxon>
        <taxon>Bacillati</taxon>
        <taxon>Bacillota</taxon>
        <taxon>Bacilli</taxon>
        <taxon>Bacillales</taxon>
        <taxon>Alicyclobacillaceae</taxon>
        <taxon>Alicyclobacillus</taxon>
    </lineage>
</organism>
<dbReference type="Gene3D" id="1.10.3720.10">
    <property type="entry name" value="MetI-like"/>
    <property type="match status" value="1"/>
</dbReference>
<comment type="caution">
    <text evidence="8">The sequence shown here is derived from an EMBL/GenBank/DDBJ whole genome shotgun (WGS) entry which is preliminary data.</text>
</comment>
<evidence type="ECO:0000313" key="9">
    <source>
        <dbReference type="Proteomes" id="UP000637695"/>
    </source>
</evidence>
<dbReference type="Pfam" id="PF00528">
    <property type="entry name" value="BPD_transp_1"/>
    <property type="match status" value="1"/>
</dbReference>
<dbReference type="GO" id="GO:0055085">
    <property type="term" value="P:transmembrane transport"/>
    <property type="evidence" value="ECO:0007669"/>
    <property type="project" value="InterPro"/>
</dbReference>
<feature type="domain" description="ABC transmembrane type-1" evidence="7">
    <location>
        <begin position="69"/>
        <end position="285"/>
    </location>
</feature>
<name>A0A917K8G5_9BACL</name>
<feature type="transmembrane region" description="Helical" evidence="6">
    <location>
        <begin position="266"/>
        <end position="285"/>
    </location>
</feature>
<feature type="transmembrane region" description="Helical" evidence="6">
    <location>
        <begin position="215"/>
        <end position="238"/>
    </location>
</feature>
<dbReference type="InterPro" id="IPR035906">
    <property type="entry name" value="MetI-like_sf"/>
</dbReference>
<dbReference type="AlphaFoldDB" id="A0A917K8G5"/>
<evidence type="ECO:0000313" key="8">
    <source>
        <dbReference type="EMBL" id="GGJ03827.1"/>
    </source>
</evidence>
<dbReference type="SUPFAM" id="SSF161098">
    <property type="entry name" value="MetI-like"/>
    <property type="match status" value="1"/>
</dbReference>
<feature type="transmembrane region" description="Helical" evidence="6">
    <location>
        <begin position="108"/>
        <end position="130"/>
    </location>
</feature>
<dbReference type="InterPro" id="IPR000515">
    <property type="entry name" value="MetI-like"/>
</dbReference>
<dbReference type="EMBL" id="BMOY01000013">
    <property type="protein sequence ID" value="GGJ03827.1"/>
    <property type="molecule type" value="Genomic_DNA"/>
</dbReference>
<evidence type="ECO:0000256" key="5">
    <source>
        <dbReference type="ARBA" id="ARBA00023136"/>
    </source>
</evidence>
<dbReference type="PROSITE" id="PS50928">
    <property type="entry name" value="ABC_TM1"/>
    <property type="match status" value="1"/>
</dbReference>
<evidence type="ECO:0000256" key="1">
    <source>
        <dbReference type="ARBA" id="ARBA00004141"/>
    </source>
</evidence>
<reference evidence="8" key="2">
    <citation type="submission" date="2020-09" db="EMBL/GenBank/DDBJ databases">
        <authorList>
            <person name="Sun Q."/>
            <person name="Ohkuma M."/>
        </authorList>
    </citation>
    <scope>NUCLEOTIDE SEQUENCE</scope>
    <source>
        <strain evidence="8">JCM 18487</strain>
    </source>
</reference>
<evidence type="ECO:0000256" key="3">
    <source>
        <dbReference type="ARBA" id="ARBA00022692"/>
    </source>
</evidence>
<keyword evidence="5 6" id="KW-0472">Membrane</keyword>
<reference evidence="8" key="1">
    <citation type="journal article" date="2014" name="Int. J. Syst. Evol. Microbiol.">
        <title>Complete genome sequence of Corynebacterium casei LMG S-19264T (=DSM 44701T), isolated from a smear-ripened cheese.</title>
        <authorList>
            <consortium name="US DOE Joint Genome Institute (JGI-PGF)"/>
            <person name="Walter F."/>
            <person name="Albersmeier A."/>
            <person name="Kalinowski J."/>
            <person name="Ruckert C."/>
        </authorList>
    </citation>
    <scope>NUCLEOTIDE SEQUENCE</scope>
    <source>
        <strain evidence="8">JCM 18487</strain>
    </source>
</reference>
<dbReference type="Proteomes" id="UP000637695">
    <property type="component" value="Unassembled WGS sequence"/>
</dbReference>
<dbReference type="PANTHER" id="PTHR43376">
    <property type="entry name" value="OLIGOPEPTIDE TRANSPORT SYSTEM PERMEASE PROTEIN"/>
    <property type="match status" value="1"/>
</dbReference>
<keyword evidence="3 6" id="KW-0812">Transmembrane</keyword>
<evidence type="ECO:0000256" key="4">
    <source>
        <dbReference type="ARBA" id="ARBA00022989"/>
    </source>
</evidence>
<proteinExistence type="inferred from homology"/>
<keyword evidence="4 6" id="KW-1133">Transmembrane helix</keyword>
<keyword evidence="9" id="KW-1185">Reference proteome</keyword>
<feature type="transmembrane region" description="Helical" evidence="6">
    <location>
        <begin position="71"/>
        <end position="96"/>
    </location>
</feature>
<evidence type="ECO:0000256" key="2">
    <source>
        <dbReference type="ARBA" id="ARBA00022448"/>
    </source>
</evidence>
<evidence type="ECO:0000256" key="6">
    <source>
        <dbReference type="RuleBase" id="RU363032"/>
    </source>
</evidence>
<evidence type="ECO:0000259" key="7">
    <source>
        <dbReference type="PROSITE" id="PS50928"/>
    </source>
</evidence>
<gene>
    <name evidence="8" type="ORF">GCM10010885_11340</name>
</gene>
<protein>
    <submittedName>
        <fullName evidence="8">Peptide ABC transporter permease</fullName>
    </submittedName>
</protein>
<feature type="transmembrane region" description="Helical" evidence="6">
    <location>
        <begin position="150"/>
        <end position="174"/>
    </location>
</feature>
<dbReference type="CDD" id="cd06261">
    <property type="entry name" value="TM_PBP2"/>
    <property type="match status" value="1"/>
</dbReference>
<keyword evidence="2 6" id="KW-0813">Transport</keyword>
<comment type="similarity">
    <text evidence="6">Belongs to the binding-protein-dependent transport system permease family.</text>
</comment>
<dbReference type="PANTHER" id="PTHR43376:SF1">
    <property type="entry name" value="OLIGOPEPTIDE TRANSPORT SYSTEM PERMEASE PROTEIN"/>
    <property type="match status" value="1"/>
</dbReference>
<accession>A0A917K8G5</accession>
<dbReference type="GO" id="GO:0005886">
    <property type="term" value="C:plasma membrane"/>
    <property type="evidence" value="ECO:0007669"/>
    <property type="project" value="UniProtKB-SubCell"/>
</dbReference>
<comment type="subcellular location">
    <subcellularLocation>
        <location evidence="6">Cell membrane</location>
        <topology evidence="6">Multi-pass membrane protein</topology>
    </subcellularLocation>
    <subcellularLocation>
        <location evidence="1">Membrane</location>
        <topology evidence="1">Multi-pass membrane protein</topology>
    </subcellularLocation>
</comment>
<sequence>MVQAQQMAQQLGISLPEAYRRIQLLYHINPNEPLYKQFLSYVQGLLHGNLGTSMVNQQVTVNQVIAAGVPWTLFVASIALLTSFVIGNWIGVRMAWKRNSWLDPLMTVFNVISHAVPSFIIALLLLEFFALDLQWFPFNGAYDTSLTPGFNWPFIGSVLRHAFLPILTYVLVLIGGQAMSMKSTSLAVMNEDYVTAAIARGLRERTIVKDYIRRIAILPQVTGLALAFGGILGASSLVETLFSYPGIGQYLVQATNNRDYTELQGLFLFQSFCLIVANLIANILYAKLDPRVRIEE</sequence>